<accession>A0A835ER29</accession>
<keyword evidence="1" id="KW-0175">Coiled coil</keyword>
<sequence length="61" mass="7252">MLLGCWVLWKRRNAVVLRQEAQTLVEALRQAREEARLWSCRMRREEADLGDLWCNVFSSAM</sequence>
<reference evidence="2" key="1">
    <citation type="submission" date="2020-07" db="EMBL/GenBank/DDBJ databases">
        <title>Genome sequence and genetic diversity analysis of an under-domesticated orphan crop, white fonio (Digitaria exilis).</title>
        <authorList>
            <person name="Bennetzen J.L."/>
            <person name="Chen S."/>
            <person name="Ma X."/>
            <person name="Wang X."/>
            <person name="Yssel A.E.J."/>
            <person name="Chaluvadi S.R."/>
            <person name="Johnson M."/>
            <person name="Gangashetty P."/>
            <person name="Hamidou F."/>
            <person name="Sanogo M.D."/>
            <person name="Zwaenepoel A."/>
            <person name="Wallace J."/>
            <person name="Van De Peer Y."/>
            <person name="Van Deynze A."/>
        </authorList>
    </citation>
    <scope>NUCLEOTIDE SEQUENCE</scope>
    <source>
        <tissue evidence="2">Leaves</tissue>
    </source>
</reference>
<evidence type="ECO:0000313" key="2">
    <source>
        <dbReference type="EMBL" id="KAF8707126.1"/>
    </source>
</evidence>
<comment type="caution">
    <text evidence="2">The sequence shown here is derived from an EMBL/GenBank/DDBJ whole genome shotgun (WGS) entry which is preliminary data.</text>
</comment>
<organism evidence="2 3">
    <name type="scientific">Digitaria exilis</name>
    <dbReference type="NCBI Taxonomy" id="1010633"/>
    <lineage>
        <taxon>Eukaryota</taxon>
        <taxon>Viridiplantae</taxon>
        <taxon>Streptophyta</taxon>
        <taxon>Embryophyta</taxon>
        <taxon>Tracheophyta</taxon>
        <taxon>Spermatophyta</taxon>
        <taxon>Magnoliopsida</taxon>
        <taxon>Liliopsida</taxon>
        <taxon>Poales</taxon>
        <taxon>Poaceae</taxon>
        <taxon>PACMAD clade</taxon>
        <taxon>Panicoideae</taxon>
        <taxon>Panicodae</taxon>
        <taxon>Paniceae</taxon>
        <taxon>Anthephorinae</taxon>
        <taxon>Digitaria</taxon>
    </lineage>
</organism>
<dbReference type="EMBL" id="JACEFO010001762">
    <property type="protein sequence ID" value="KAF8707126.1"/>
    <property type="molecule type" value="Genomic_DNA"/>
</dbReference>
<protein>
    <submittedName>
        <fullName evidence="2">Uncharacterized protein</fullName>
    </submittedName>
</protein>
<keyword evidence="3" id="KW-1185">Reference proteome</keyword>
<name>A0A835ER29_9POAL</name>
<dbReference type="AlphaFoldDB" id="A0A835ER29"/>
<gene>
    <name evidence="2" type="ORF">HU200_030365</name>
</gene>
<evidence type="ECO:0000313" key="3">
    <source>
        <dbReference type="Proteomes" id="UP000636709"/>
    </source>
</evidence>
<feature type="coiled-coil region" evidence="1">
    <location>
        <begin position="14"/>
        <end position="48"/>
    </location>
</feature>
<proteinExistence type="predicted"/>
<dbReference type="OrthoDB" id="691688at2759"/>
<evidence type="ECO:0000256" key="1">
    <source>
        <dbReference type="SAM" id="Coils"/>
    </source>
</evidence>
<dbReference type="Proteomes" id="UP000636709">
    <property type="component" value="Unassembled WGS sequence"/>
</dbReference>